<dbReference type="Proteomes" id="UP000478417">
    <property type="component" value="Unassembled WGS sequence"/>
</dbReference>
<evidence type="ECO:0000256" key="1">
    <source>
        <dbReference type="ARBA" id="ARBA00010364"/>
    </source>
</evidence>
<dbReference type="Pfam" id="PF02594">
    <property type="entry name" value="DUF167"/>
    <property type="match status" value="1"/>
</dbReference>
<protein>
    <recommendedName>
        <fullName evidence="2">UPF0235 protein G0Q06_12725</fullName>
    </recommendedName>
</protein>
<dbReference type="EMBL" id="JAAGNX010000003">
    <property type="protein sequence ID" value="NDV63322.1"/>
    <property type="molecule type" value="Genomic_DNA"/>
</dbReference>
<accession>A0A6B2M4W5</accession>
<proteinExistence type="inferred from homology"/>
<dbReference type="GO" id="GO:0005737">
    <property type="term" value="C:cytoplasm"/>
    <property type="evidence" value="ECO:0007669"/>
    <property type="project" value="TreeGrafter"/>
</dbReference>
<reference evidence="3 4" key="1">
    <citation type="submission" date="2020-02" db="EMBL/GenBank/DDBJ databases">
        <title>Albibacoteraceae fam. nov., the first described family within the subdivision 4 Verrucomicrobia.</title>
        <authorList>
            <person name="Xi F."/>
        </authorList>
    </citation>
    <scope>NUCLEOTIDE SEQUENCE [LARGE SCALE GENOMIC DNA]</scope>
    <source>
        <strain evidence="3 4">CK1056</strain>
    </source>
</reference>
<dbReference type="Gene3D" id="3.30.1200.10">
    <property type="entry name" value="YggU-like"/>
    <property type="match status" value="1"/>
</dbReference>
<dbReference type="InterPro" id="IPR003746">
    <property type="entry name" value="DUF167"/>
</dbReference>
<sequence length="80" mass="8712">MSRRISVRVIPNAGRDQVVGLHDGVLKIKLQAVPEDGKANKALCELLAKHFGCLKRKVTIVAGEKSRNKVIEVPGEISLL</sequence>
<dbReference type="AlphaFoldDB" id="A0A6B2M4W5"/>
<dbReference type="HAMAP" id="MF_00634">
    <property type="entry name" value="UPF0235"/>
    <property type="match status" value="1"/>
</dbReference>
<evidence type="ECO:0000256" key="2">
    <source>
        <dbReference type="HAMAP-Rule" id="MF_00634"/>
    </source>
</evidence>
<comment type="similarity">
    <text evidence="1 2">Belongs to the UPF0235 family.</text>
</comment>
<dbReference type="PANTHER" id="PTHR13420:SF7">
    <property type="entry name" value="UPF0235 PROTEIN C15ORF40"/>
    <property type="match status" value="1"/>
</dbReference>
<keyword evidence="4" id="KW-1185">Reference proteome</keyword>
<gene>
    <name evidence="3" type="ORF">G0Q06_12725</name>
</gene>
<evidence type="ECO:0000313" key="4">
    <source>
        <dbReference type="Proteomes" id="UP000478417"/>
    </source>
</evidence>
<dbReference type="RefSeq" id="WP_163966722.1">
    <property type="nucleotide sequence ID" value="NZ_JAAGNX010000003.1"/>
</dbReference>
<dbReference type="NCBIfam" id="TIGR00251">
    <property type="entry name" value="DUF167 family protein"/>
    <property type="match status" value="1"/>
</dbReference>
<dbReference type="SMART" id="SM01152">
    <property type="entry name" value="DUF167"/>
    <property type="match status" value="1"/>
</dbReference>
<comment type="caution">
    <text evidence="3">The sequence shown here is derived from an EMBL/GenBank/DDBJ whole genome shotgun (WGS) entry which is preliminary data.</text>
</comment>
<name>A0A6B2M4W5_9BACT</name>
<dbReference type="InterPro" id="IPR036591">
    <property type="entry name" value="YggU-like_sf"/>
</dbReference>
<organism evidence="3 4">
    <name type="scientific">Oceanipulchritudo coccoides</name>
    <dbReference type="NCBI Taxonomy" id="2706888"/>
    <lineage>
        <taxon>Bacteria</taxon>
        <taxon>Pseudomonadati</taxon>
        <taxon>Verrucomicrobiota</taxon>
        <taxon>Opitutia</taxon>
        <taxon>Puniceicoccales</taxon>
        <taxon>Oceanipulchritudinaceae</taxon>
        <taxon>Oceanipulchritudo</taxon>
    </lineage>
</organism>
<dbReference type="PANTHER" id="PTHR13420">
    <property type="entry name" value="UPF0235 PROTEIN C15ORF40"/>
    <property type="match status" value="1"/>
</dbReference>
<evidence type="ECO:0000313" key="3">
    <source>
        <dbReference type="EMBL" id="NDV63322.1"/>
    </source>
</evidence>
<dbReference type="SUPFAM" id="SSF69786">
    <property type="entry name" value="YggU-like"/>
    <property type="match status" value="1"/>
</dbReference>